<keyword evidence="1" id="KW-0479">Metal-binding</keyword>
<feature type="compositionally biased region" description="Acidic residues" evidence="5">
    <location>
        <begin position="271"/>
        <end position="287"/>
    </location>
</feature>
<accession>A0A9P6GCG3</accession>
<gene>
    <name evidence="7" type="ORF">PMIN01_10691</name>
</gene>
<dbReference type="Pfam" id="PF00097">
    <property type="entry name" value="zf-C3HC4"/>
    <property type="match status" value="1"/>
</dbReference>
<evidence type="ECO:0000256" key="4">
    <source>
        <dbReference type="PROSITE-ProRule" id="PRU00175"/>
    </source>
</evidence>
<dbReference type="GO" id="GO:0008270">
    <property type="term" value="F:zinc ion binding"/>
    <property type="evidence" value="ECO:0007669"/>
    <property type="project" value="UniProtKB-KW"/>
</dbReference>
<keyword evidence="8" id="KW-1185">Reference proteome</keyword>
<feature type="region of interest" description="Disordered" evidence="5">
    <location>
        <begin position="249"/>
        <end position="290"/>
    </location>
</feature>
<protein>
    <recommendedName>
        <fullName evidence="6">RING-type domain-containing protein</fullName>
    </recommendedName>
</protein>
<dbReference type="OrthoDB" id="2849579at2759"/>
<reference evidence="7" key="1">
    <citation type="journal article" date="2020" name="Mol. Plant Microbe Interact.">
        <title>Genome Sequence of the Biocontrol Agent Coniothyrium minitans strain Conio (IMI 134523).</title>
        <authorList>
            <person name="Patel D."/>
            <person name="Shittu T.A."/>
            <person name="Baroncelli R."/>
            <person name="Muthumeenakshi S."/>
            <person name="Osborne T.H."/>
            <person name="Janganan T.K."/>
            <person name="Sreenivasaprasad S."/>
        </authorList>
    </citation>
    <scope>NUCLEOTIDE SEQUENCE</scope>
    <source>
        <strain evidence="7">Conio</strain>
    </source>
</reference>
<evidence type="ECO:0000256" key="2">
    <source>
        <dbReference type="ARBA" id="ARBA00022771"/>
    </source>
</evidence>
<evidence type="ECO:0000256" key="1">
    <source>
        <dbReference type="ARBA" id="ARBA00022723"/>
    </source>
</evidence>
<organism evidence="7 8">
    <name type="scientific">Paraphaeosphaeria minitans</name>
    <dbReference type="NCBI Taxonomy" id="565426"/>
    <lineage>
        <taxon>Eukaryota</taxon>
        <taxon>Fungi</taxon>
        <taxon>Dikarya</taxon>
        <taxon>Ascomycota</taxon>
        <taxon>Pezizomycotina</taxon>
        <taxon>Dothideomycetes</taxon>
        <taxon>Pleosporomycetidae</taxon>
        <taxon>Pleosporales</taxon>
        <taxon>Massarineae</taxon>
        <taxon>Didymosphaeriaceae</taxon>
        <taxon>Paraphaeosphaeria</taxon>
    </lineage>
</organism>
<dbReference type="AlphaFoldDB" id="A0A9P6GCG3"/>
<evidence type="ECO:0000256" key="5">
    <source>
        <dbReference type="SAM" id="MobiDB-lite"/>
    </source>
</evidence>
<dbReference type="InterPro" id="IPR013083">
    <property type="entry name" value="Znf_RING/FYVE/PHD"/>
</dbReference>
<dbReference type="Proteomes" id="UP000756921">
    <property type="component" value="Unassembled WGS sequence"/>
</dbReference>
<proteinExistence type="predicted"/>
<keyword evidence="2 4" id="KW-0863">Zinc-finger</keyword>
<name>A0A9P6GCG3_9PLEO</name>
<sequence length="425" mass="47937">MASPQVRRCSARASTRVHREPPSRIEISVIPIGRVQRLRHEVEARITPETYEPDDVLLIRAQDHASALRQSSRTYGQRLRVAAEVGLFRMSPSLSLFIHDHENMNRAVARSSEFARRARNSPGVDTLTYANICIIAVRNRLSRTWTVTTFSPRAREALKATGVIDPLISALRGILEDATVHILTLWDELTLHPHLRLSLRDLGEDELKNVGPDHDIDDFGHETAVGFVSVLRFDSPISDNRMGYAQSKVNTKSLPTPPPSPAYMHTFNDAPVDDNLDDNDDGDDDSTDPYTDRHRAFTLTRCGHTFGKGCISTWVNSTARNANLCPHCRATLCVRRPRQPITASHAVIPDNHRVSLQHQLDQATRLFELLADVRAALWGFHTRDAYLDDCMDELNQRFFMGGLGWILAPNNSDEGWMLQPHDWHA</sequence>
<dbReference type="InterPro" id="IPR018957">
    <property type="entry name" value="Znf_C3HC4_RING-type"/>
</dbReference>
<feature type="domain" description="RING-type" evidence="6">
    <location>
        <begin position="302"/>
        <end position="329"/>
    </location>
</feature>
<evidence type="ECO:0000313" key="8">
    <source>
        <dbReference type="Proteomes" id="UP000756921"/>
    </source>
</evidence>
<dbReference type="SUPFAM" id="SSF57850">
    <property type="entry name" value="RING/U-box"/>
    <property type="match status" value="1"/>
</dbReference>
<feature type="region of interest" description="Disordered" evidence="5">
    <location>
        <begin position="1"/>
        <end position="20"/>
    </location>
</feature>
<dbReference type="InterPro" id="IPR001841">
    <property type="entry name" value="Znf_RING"/>
</dbReference>
<evidence type="ECO:0000313" key="7">
    <source>
        <dbReference type="EMBL" id="KAF9731674.1"/>
    </source>
</evidence>
<dbReference type="PROSITE" id="PS50089">
    <property type="entry name" value="ZF_RING_2"/>
    <property type="match status" value="1"/>
</dbReference>
<dbReference type="Gene3D" id="3.30.40.10">
    <property type="entry name" value="Zinc/RING finger domain, C3HC4 (zinc finger)"/>
    <property type="match status" value="1"/>
</dbReference>
<dbReference type="EMBL" id="WJXW01000012">
    <property type="protein sequence ID" value="KAF9731674.1"/>
    <property type="molecule type" value="Genomic_DNA"/>
</dbReference>
<keyword evidence="3" id="KW-0862">Zinc</keyword>
<evidence type="ECO:0000259" key="6">
    <source>
        <dbReference type="PROSITE" id="PS50089"/>
    </source>
</evidence>
<comment type="caution">
    <text evidence="7">The sequence shown here is derived from an EMBL/GenBank/DDBJ whole genome shotgun (WGS) entry which is preliminary data.</text>
</comment>
<evidence type="ECO:0000256" key="3">
    <source>
        <dbReference type="ARBA" id="ARBA00022833"/>
    </source>
</evidence>